<evidence type="ECO:0000313" key="1">
    <source>
        <dbReference type="Proteomes" id="UP000035680"/>
    </source>
</evidence>
<accession>A0A0K0EZK7</accession>
<dbReference type="AlphaFoldDB" id="A0A0K0EZK7"/>
<protein>
    <submittedName>
        <fullName evidence="2">Deoxynucleotide monophosphate kinase</fullName>
    </submittedName>
</protein>
<organism evidence="1 2">
    <name type="scientific">Strongyloides venezuelensis</name>
    <name type="common">Threadworm</name>
    <dbReference type="NCBI Taxonomy" id="75913"/>
    <lineage>
        <taxon>Eukaryota</taxon>
        <taxon>Metazoa</taxon>
        <taxon>Ecdysozoa</taxon>
        <taxon>Nematoda</taxon>
        <taxon>Chromadorea</taxon>
        <taxon>Rhabditida</taxon>
        <taxon>Tylenchina</taxon>
        <taxon>Panagrolaimomorpha</taxon>
        <taxon>Strongyloidoidea</taxon>
        <taxon>Strongyloididae</taxon>
        <taxon>Strongyloides</taxon>
    </lineage>
</organism>
<reference evidence="1" key="1">
    <citation type="submission" date="2014-07" db="EMBL/GenBank/DDBJ databases">
        <authorList>
            <person name="Martin A.A"/>
            <person name="De Silva N."/>
        </authorList>
    </citation>
    <scope>NUCLEOTIDE SEQUENCE</scope>
</reference>
<dbReference type="WBParaSite" id="SVE_0196600.1">
    <property type="protein sequence ID" value="SVE_0196600.1"/>
    <property type="gene ID" value="SVE_0196600"/>
</dbReference>
<sequence>MEMSKFFRTLEFALKPDLVIINWPDILKCCQVTGVGAIDYREKIRSWTNNEAKGYNCLFKYIMKNKEKMNRSIPSGIVKPDDLFQTYEKITKIACDEIF</sequence>
<dbReference type="Proteomes" id="UP000035680">
    <property type="component" value="Unassembled WGS sequence"/>
</dbReference>
<keyword evidence="1" id="KW-1185">Reference proteome</keyword>
<proteinExistence type="predicted"/>
<reference evidence="2" key="2">
    <citation type="submission" date="2015-08" db="UniProtKB">
        <authorList>
            <consortium name="WormBaseParasite"/>
        </authorList>
    </citation>
    <scope>IDENTIFICATION</scope>
</reference>
<evidence type="ECO:0000313" key="2">
    <source>
        <dbReference type="WBParaSite" id="SVE_0196600.1"/>
    </source>
</evidence>
<name>A0A0K0EZK7_STRVS</name>